<proteinExistence type="predicted"/>
<reference evidence="1 2" key="1">
    <citation type="journal article" date="2016" name="Nat. Commun.">
        <title>Thousands of microbial genomes shed light on interconnected biogeochemical processes in an aquifer system.</title>
        <authorList>
            <person name="Anantharaman K."/>
            <person name="Brown C.T."/>
            <person name="Hug L.A."/>
            <person name="Sharon I."/>
            <person name="Castelle C.J."/>
            <person name="Probst A.J."/>
            <person name="Thomas B.C."/>
            <person name="Singh A."/>
            <person name="Wilkins M.J."/>
            <person name="Karaoz U."/>
            <person name="Brodie E.L."/>
            <person name="Williams K.H."/>
            <person name="Hubbard S.S."/>
            <person name="Banfield J.F."/>
        </authorList>
    </citation>
    <scope>NUCLEOTIDE SEQUENCE [LARGE SCALE GENOMIC DNA]</scope>
</reference>
<comment type="caution">
    <text evidence="1">The sequence shown here is derived from an EMBL/GenBank/DDBJ whole genome shotgun (WGS) entry which is preliminary data.</text>
</comment>
<evidence type="ECO:0000313" key="1">
    <source>
        <dbReference type="EMBL" id="OHA29482.1"/>
    </source>
</evidence>
<accession>A0A1G2N2C6</accession>
<sequence>MEEFYSKDILIGIKVSSFSSGTHPITNSSESIQIITLKQPVGTEVKIHGHRPENRVTTTLQECLIVKKGKIKIELYGQDKKHVTDIIINAGEFFILLNGIWAVHFLEDSEVVEVKNGPYKDDKISIEL</sequence>
<name>A0A1G2N2C6_9BACT</name>
<dbReference type="STRING" id="1802315.A3F51_00390"/>
<dbReference type="InterPro" id="IPR011051">
    <property type="entry name" value="RmlC_Cupin_sf"/>
</dbReference>
<dbReference type="EMBL" id="MHRT01000004">
    <property type="protein sequence ID" value="OHA29482.1"/>
    <property type="molecule type" value="Genomic_DNA"/>
</dbReference>
<evidence type="ECO:0008006" key="3">
    <source>
        <dbReference type="Google" id="ProtNLM"/>
    </source>
</evidence>
<dbReference type="AlphaFoldDB" id="A0A1G2N2C6"/>
<organism evidence="1 2">
    <name type="scientific">Candidatus Taylorbacteria bacterium RIFCSPHIGHO2_12_FULL_45_16</name>
    <dbReference type="NCBI Taxonomy" id="1802315"/>
    <lineage>
        <taxon>Bacteria</taxon>
        <taxon>Candidatus Tayloriibacteriota</taxon>
    </lineage>
</organism>
<protein>
    <recommendedName>
        <fullName evidence="3">Mannose-6-phosphate isomerase type II C-terminal domain-containing protein</fullName>
    </recommendedName>
</protein>
<dbReference type="Proteomes" id="UP000178089">
    <property type="component" value="Unassembled WGS sequence"/>
</dbReference>
<evidence type="ECO:0000313" key="2">
    <source>
        <dbReference type="Proteomes" id="UP000178089"/>
    </source>
</evidence>
<gene>
    <name evidence="1" type="ORF">A3F51_00390</name>
</gene>
<dbReference type="SUPFAM" id="SSF51182">
    <property type="entry name" value="RmlC-like cupins"/>
    <property type="match status" value="1"/>
</dbReference>